<feature type="chain" id="PRO_5012381024" evidence="1">
    <location>
        <begin position="22"/>
        <end position="429"/>
    </location>
</feature>
<proteinExistence type="predicted"/>
<comment type="caution">
    <text evidence="3">The sequence shown here is derived from an EMBL/GenBank/DDBJ whole genome shotgun (WGS) entry which is preliminary data.</text>
</comment>
<keyword evidence="4" id="KW-1185">Reference proteome</keyword>
<protein>
    <submittedName>
        <fullName evidence="3">Sorbosone dehydrogenase</fullName>
    </submittedName>
</protein>
<feature type="signal peptide" evidence="1">
    <location>
        <begin position="1"/>
        <end position="21"/>
    </location>
</feature>
<accession>A0A2A2F0L7</accession>
<dbReference type="RefSeq" id="WP_095619001.1">
    <property type="nucleotide sequence ID" value="NZ_NSKB01000001.1"/>
</dbReference>
<feature type="domain" description="Glucose/Sorbosone dehydrogenase" evidence="2">
    <location>
        <begin position="178"/>
        <end position="342"/>
    </location>
</feature>
<organism evidence="3 4">
    <name type="scientific">Halomonas salipaludis</name>
    <dbReference type="NCBI Taxonomy" id="2032625"/>
    <lineage>
        <taxon>Bacteria</taxon>
        <taxon>Pseudomonadati</taxon>
        <taxon>Pseudomonadota</taxon>
        <taxon>Gammaproteobacteria</taxon>
        <taxon>Oceanospirillales</taxon>
        <taxon>Halomonadaceae</taxon>
        <taxon>Halomonas</taxon>
    </lineage>
</organism>
<sequence length="429" mass="46724">MKVLAVSVTSALLLGAATVWAQPTSDEALERMRGMQTTGQSLAMQTVPQEGEVADAIRRNLERIRLPPGFRIELYAVVPDARHMAVGPSSGVVFVGTRKTDMWSVTDRTKNRVADEVKRFAPAISFTQPGPCFTSDGFLYVAEHNRVLVFPAAEFFFEGPDVAVDIVVPSGELIPVEEESFNHGARVCALGADNKLYVSLGQPYNVQPAEKRELYEEIGIGGIVRMERDGSRREVFAKGVRNSVGITFHPDTEELWFTDNQVDGMGDDIPPGEINHAPKPGMHFGMPWYGGGDTRTVDYRDEEPPEGLTFPVVETVAHAADLGLTFYRGEMFPDAYRGGLFSAQRGSWNRSTPVGARVMFTPFAEDGSGPSGATIPFAEGWLDESSGEYYGRIADVAQLADGSLLVSDDTAGAIYRISYVSPAVPENET</sequence>
<dbReference type="Pfam" id="PF07995">
    <property type="entry name" value="GSDH"/>
    <property type="match status" value="1"/>
</dbReference>
<dbReference type="EMBL" id="NSKB01000001">
    <property type="protein sequence ID" value="PAU78986.1"/>
    <property type="molecule type" value="Genomic_DNA"/>
</dbReference>
<dbReference type="SUPFAM" id="SSF50952">
    <property type="entry name" value="Soluble quinoprotein glucose dehydrogenase"/>
    <property type="match status" value="1"/>
</dbReference>
<evidence type="ECO:0000259" key="2">
    <source>
        <dbReference type="Pfam" id="PF07995"/>
    </source>
</evidence>
<dbReference type="PANTHER" id="PTHR33546:SF1">
    <property type="entry name" value="LARGE, MULTIFUNCTIONAL SECRETED PROTEIN"/>
    <property type="match status" value="1"/>
</dbReference>
<dbReference type="InterPro" id="IPR012938">
    <property type="entry name" value="Glc/Sorbosone_DH"/>
</dbReference>
<reference evidence="3 4" key="1">
    <citation type="submission" date="2017-08" db="EMBL/GenBank/DDBJ databases">
        <title>Halomonas alkalisoli sp. nov., isolated from saline alkaline soil.</title>
        <authorList>
            <person name="Wang D."/>
            <person name="Zhang G."/>
        </authorList>
    </citation>
    <scope>NUCLEOTIDE SEQUENCE [LARGE SCALE GENOMIC DNA]</scope>
    <source>
        <strain evidence="3 4">WRN001</strain>
    </source>
</reference>
<gene>
    <name evidence="3" type="ORF">CK498_01000</name>
</gene>
<dbReference type="OrthoDB" id="9770043at2"/>
<dbReference type="AlphaFoldDB" id="A0A2A2F0L7"/>
<evidence type="ECO:0000313" key="4">
    <source>
        <dbReference type="Proteomes" id="UP000217771"/>
    </source>
</evidence>
<dbReference type="Proteomes" id="UP000217771">
    <property type="component" value="Unassembled WGS sequence"/>
</dbReference>
<evidence type="ECO:0000313" key="3">
    <source>
        <dbReference type="EMBL" id="PAU78986.1"/>
    </source>
</evidence>
<dbReference type="InterPro" id="IPR011042">
    <property type="entry name" value="6-blade_b-propeller_TolB-like"/>
</dbReference>
<name>A0A2A2F0L7_9GAMM</name>
<dbReference type="PANTHER" id="PTHR33546">
    <property type="entry name" value="LARGE, MULTIFUNCTIONAL SECRETED PROTEIN-RELATED"/>
    <property type="match status" value="1"/>
</dbReference>
<dbReference type="Gene3D" id="2.120.10.30">
    <property type="entry name" value="TolB, C-terminal domain"/>
    <property type="match status" value="1"/>
</dbReference>
<evidence type="ECO:0000256" key="1">
    <source>
        <dbReference type="SAM" id="SignalP"/>
    </source>
</evidence>
<keyword evidence="1" id="KW-0732">Signal</keyword>
<dbReference type="InterPro" id="IPR011041">
    <property type="entry name" value="Quinoprot_gluc/sorb_DH_b-prop"/>
</dbReference>